<dbReference type="Gene3D" id="3.40.720.10">
    <property type="entry name" value="Alkaline Phosphatase, subunit A"/>
    <property type="match status" value="1"/>
</dbReference>
<evidence type="ECO:0000313" key="2">
    <source>
        <dbReference type="Proteomes" id="UP000317648"/>
    </source>
</evidence>
<dbReference type="KEGG" id="lcre:Pla8534_27460"/>
<dbReference type="OrthoDB" id="127333at2"/>
<evidence type="ECO:0008006" key="3">
    <source>
        <dbReference type="Google" id="ProtNLM"/>
    </source>
</evidence>
<sequence length="446" mass="47703">MSLRSSGLSLSHPLARVGSRRWFLEASMAGLGGLALPAFGGSLAQAAAPVQEKKAVILFWLSGGPSQIDMWDPKPQAPVEIRGPYGTISTAVPGMQFSEHLPRQAAIADKLTVLRSVDCSASNHTPITMQAGNPLARRTNDSNPGGGYPSMGSVAAKFHGPNDPDMPAFVGLADSWASDVYGEGELGGQYTPIRGTELAGKAAMPEGITAPRLQDRENLRREFNRLSRQLDSPGAEATDRFTRQAHEMIVSGKVQKAFNVEEESDAMRDAYGRESIGQKALLARRLVESGVTFVLVSGAWGYFDHHGDQVRWGGIEKGLTPLLPRVDQVLATLVTDLENRGLLDDTLVMMMGEFGRSPVINKDAGRDHWTPVMSMLLAGGGLRHGQVIGSTDSRGGAIASNPVRPQDLAATTFRHLGIDPQAQWTNAAGRPLSVVAEGGRPIAELF</sequence>
<organism evidence="1 2">
    <name type="scientific">Lignipirellula cremea</name>
    <dbReference type="NCBI Taxonomy" id="2528010"/>
    <lineage>
        <taxon>Bacteria</taxon>
        <taxon>Pseudomonadati</taxon>
        <taxon>Planctomycetota</taxon>
        <taxon>Planctomycetia</taxon>
        <taxon>Pirellulales</taxon>
        <taxon>Pirellulaceae</taxon>
        <taxon>Lignipirellula</taxon>
    </lineage>
</organism>
<dbReference type="RefSeq" id="WP_145053727.1">
    <property type="nucleotide sequence ID" value="NZ_CP036433.1"/>
</dbReference>
<dbReference type="EMBL" id="CP036433">
    <property type="protein sequence ID" value="QDU94938.1"/>
    <property type="molecule type" value="Genomic_DNA"/>
</dbReference>
<dbReference type="PANTHER" id="PTHR43737:SF1">
    <property type="entry name" value="DUF1501 DOMAIN-CONTAINING PROTEIN"/>
    <property type="match status" value="1"/>
</dbReference>
<name>A0A518DT09_9BACT</name>
<accession>A0A518DT09</accession>
<keyword evidence="2" id="KW-1185">Reference proteome</keyword>
<dbReference type="SUPFAM" id="SSF53649">
    <property type="entry name" value="Alkaline phosphatase-like"/>
    <property type="match status" value="1"/>
</dbReference>
<evidence type="ECO:0000313" key="1">
    <source>
        <dbReference type="EMBL" id="QDU94938.1"/>
    </source>
</evidence>
<dbReference type="InterPro" id="IPR010869">
    <property type="entry name" value="DUF1501"/>
</dbReference>
<dbReference type="AlphaFoldDB" id="A0A518DT09"/>
<dbReference type="InterPro" id="IPR006311">
    <property type="entry name" value="TAT_signal"/>
</dbReference>
<dbReference type="Pfam" id="PF07394">
    <property type="entry name" value="DUF1501"/>
    <property type="match status" value="1"/>
</dbReference>
<dbReference type="InterPro" id="IPR017850">
    <property type="entry name" value="Alkaline_phosphatase_core_sf"/>
</dbReference>
<proteinExistence type="predicted"/>
<dbReference type="PROSITE" id="PS51318">
    <property type="entry name" value="TAT"/>
    <property type="match status" value="1"/>
</dbReference>
<gene>
    <name evidence="1" type="ORF">Pla8534_27460</name>
</gene>
<reference evidence="1 2" key="1">
    <citation type="submission" date="2019-02" db="EMBL/GenBank/DDBJ databases">
        <title>Deep-cultivation of Planctomycetes and their phenomic and genomic characterization uncovers novel biology.</title>
        <authorList>
            <person name="Wiegand S."/>
            <person name="Jogler M."/>
            <person name="Boedeker C."/>
            <person name="Pinto D."/>
            <person name="Vollmers J."/>
            <person name="Rivas-Marin E."/>
            <person name="Kohn T."/>
            <person name="Peeters S.H."/>
            <person name="Heuer A."/>
            <person name="Rast P."/>
            <person name="Oberbeckmann S."/>
            <person name="Bunk B."/>
            <person name="Jeske O."/>
            <person name="Meyerdierks A."/>
            <person name="Storesund J.E."/>
            <person name="Kallscheuer N."/>
            <person name="Luecker S."/>
            <person name="Lage O.M."/>
            <person name="Pohl T."/>
            <person name="Merkel B.J."/>
            <person name="Hornburger P."/>
            <person name="Mueller R.-W."/>
            <person name="Bruemmer F."/>
            <person name="Labrenz M."/>
            <person name="Spormann A.M."/>
            <person name="Op den Camp H."/>
            <person name="Overmann J."/>
            <person name="Amann R."/>
            <person name="Jetten M.S.M."/>
            <person name="Mascher T."/>
            <person name="Medema M.H."/>
            <person name="Devos D.P."/>
            <person name="Kaster A.-K."/>
            <person name="Ovreas L."/>
            <person name="Rohde M."/>
            <person name="Galperin M.Y."/>
            <person name="Jogler C."/>
        </authorList>
    </citation>
    <scope>NUCLEOTIDE SEQUENCE [LARGE SCALE GENOMIC DNA]</scope>
    <source>
        <strain evidence="1 2">Pla85_3_4</strain>
    </source>
</reference>
<dbReference type="PANTHER" id="PTHR43737">
    <property type="entry name" value="BLL7424 PROTEIN"/>
    <property type="match status" value="1"/>
</dbReference>
<dbReference type="Proteomes" id="UP000317648">
    <property type="component" value="Chromosome"/>
</dbReference>
<protein>
    <recommendedName>
        <fullName evidence="3">DUF1501 domain-containing protein</fullName>
    </recommendedName>
</protein>